<dbReference type="OrthoDB" id="9953049at2"/>
<name>A0A1U7DF69_9RHOB</name>
<gene>
    <name evidence="1" type="ORF">BV394_01950</name>
</gene>
<dbReference type="RefSeq" id="WP_076978668.1">
    <property type="nucleotide sequence ID" value="NZ_CP019124.1"/>
</dbReference>
<accession>A0A1U7DF69</accession>
<dbReference type="AlphaFoldDB" id="A0A1U7DF69"/>
<dbReference type="STRING" id="1267768.BV394_01950"/>
<dbReference type="Proteomes" id="UP000187266">
    <property type="component" value="Chromosome"/>
</dbReference>
<keyword evidence="2" id="KW-1185">Reference proteome</keyword>
<evidence type="ECO:0000313" key="2">
    <source>
        <dbReference type="Proteomes" id="UP000187266"/>
    </source>
</evidence>
<organism evidence="1 2">
    <name type="scientific">Brevirhabdus pacifica</name>
    <dbReference type="NCBI Taxonomy" id="1267768"/>
    <lineage>
        <taxon>Bacteria</taxon>
        <taxon>Pseudomonadati</taxon>
        <taxon>Pseudomonadota</taxon>
        <taxon>Alphaproteobacteria</taxon>
        <taxon>Rhodobacterales</taxon>
        <taxon>Paracoccaceae</taxon>
        <taxon>Brevirhabdus</taxon>
    </lineage>
</organism>
<sequence length="154" mass="16914">MKLNQRELPLVNFRRVLPEFLGPGGECFLEVDARPGGSINPAYIAGAEALMLRGSVAQRRLERETDDEAYVSQGYKAAQEITLERLGLLYDACVIEWRTNIQDDGKDLVCDRANFLALCEARVPEIAEAVADLEGALVEAADDVDASDKATEKN</sequence>
<protein>
    <submittedName>
        <fullName evidence="1">Uncharacterized protein</fullName>
    </submittedName>
</protein>
<accession>A0A2M9DGF4</accession>
<dbReference type="EMBL" id="CP019124">
    <property type="protein sequence ID" value="APX88644.1"/>
    <property type="molecule type" value="Genomic_DNA"/>
</dbReference>
<proteinExistence type="predicted"/>
<evidence type="ECO:0000313" key="1">
    <source>
        <dbReference type="EMBL" id="APX88644.1"/>
    </source>
</evidence>
<reference evidence="1 2" key="1">
    <citation type="submission" date="2017-01" db="EMBL/GenBank/DDBJ databases">
        <title>Genomic analysis of Xuhuaishuia manganoxidans DY6-4.</title>
        <authorList>
            <person name="Wang X."/>
        </authorList>
    </citation>
    <scope>NUCLEOTIDE SEQUENCE [LARGE SCALE GENOMIC DNA]</scope>
    <source>
        <strain evidence="1 2">DY6-4</strain>
    </source>
</reference>